<dbReference type="Pfam" id="PF01557">
    <property type="entry name" value="FAA_hydrolase"/>
    <property type="match status" value="1"/>
</dbReference>
<sequence>MQTIYMKLSGVGPLQEGRVDLRKQTIMIGNTTYKADQVPFEIPINGTVYGTLLNYHGAYEQLKPAMNEAPYEKPPKAPILYIKPMNTFAATASSIPCPESAVEIGAALGIVIAKTAKKVTEANALDYIKGYTIANDVSIPHDSVYRPAVKETARDGFCPIGPWIMDKTAVGNPNNLEVRVLVNGVVKQRSNTNQLIRSVEKLLCDVTEFMTLAKGDVLLVGIPEKPPRVKANDGVQIEIEKVGTLENTIVTESLPAGGRI</sequence>
<dbReference type="GO" id="GO:0016787">
    <property type="term" value="F:hydrolase activity"/>
    <property type="evidence" value="ECO:0007669"/>
    <property type="project" value="UniProtKB-KW"/>
</dbReference>
<dbReference type="InterPro" id="IPR011234">
    <property type="entry name" value="Fumarylacetoacetase-like_C"/>
</dbReference>
<dbReference type="InterPro" id="IPR012686">
    <property type="entry name" value="HPA_isomer/decarb_N"/>
</dbReference>
<evidence type="ECO:0000256" key="2">
    <source>
        <dbReference type="ARBA" id="ARBA00022723"/>
    </source>
</evidence>
<feature type="domain" description="Fumarylacetoacetase-like C-terminal" evidence="3">
    <location>
        <begin position="47"/>
        <end position="250"/>
    </location>
</feature>
<dbReference type="STRING" id="302167.GCA_900166595_02780"/>
<keyword evidence="2" id="KW-0479">Metal-binding</keyword>
<dbReference type="Gene3D" id="3.90.850.10">
    <property type="entry name" value="Fumarylacetoacetase-like, C-terminal domain"/>
    <property type="match status" value="1"/>
</dbReference>
<dbReference type="KEGG" id="vpn:A21D_03941"/>
<evidence type="ECO:0000313" key="7">
    <source>
        <dbReference type="Proteomes" id="UP001356080"/>
    </source>
</evidence>
<keyword evidence="5" id="KW-0378">Hydrolase</keyword>
<evidence type="ECO:0000256" key="1">
    <source>
        <dbReference type="ARBA" id="ARBA00010211"/>
    </source>
</evidence>
<dbReference type="PANTHER" id="PTHR42796:SF4">
    <property type="entry name" value="FUMARYLACETOACETATE HYDROLASE DOMAIN-CONTAINING PROTEIN 2A"/>
    <property type="match status" value="1"/>
</dbReference>
<dbReference type="Proteomes" id="UP001356080">
    <property type="component" value="Unassembled WGS sequence"/>
</dbReference>
<reference evidence="4" key="1">
    <citation type="submission" date="2016-11" db="EMBL/GenBank/DDBJ databases">
        <title>Complete genome sequence of Virgibacillus dokdonensis 21D, a halophilic bacterium isolated from the deep hypersaline anoxic basin Discovery in the Mediterranean Sea.</title>
        <authorList>
            <person name="Zeaiter Z."/>
            <person name="Booth J.M."/>
            <person name="Prosdocimi E.M."/>
            <person name="Mapelli F."/>
            <person name="Fusi M."/>
            <person name="Daffonchio D."/>
            <person name="Borin S."/>
            <person name="Crotti E."/>
        </authorList>
    </citation>
    <scope>NUCLEOTIDE SEQUENCE</scope>
    <source>
        <strain evidence="4">21D</strain>
    </source>
</reference>
<evidence type="ECO:0000313" key="5">
    <source>
        <dbReference type="EMBL" id="MEF2293634.1"/>
    </source>
</evidence>
<reference evidence="5 7" key="3">
    <citation type="submission" date="2024-01" db="EMBL/GenBank/DDBJ databases">
        <title>Survival strategy associated with biotechnological potential of Virgibacillus dokdonensis T4.6 isolated from salt-fermented shrimp paste.</title>
        <authorList>
            <person name="Doan T.V."/>
            <person name="Quach N.T."/>
            <person name="Phi Q.-T."/>
        </authorList>
    </citation>
    <scope>NUCLEOTIDE SEQUENCE [LARGE SCALE GENOMIC DNA]</scope>
    <source>
        <strain evidence="5 7">T4.6</strain>
    </source>
</reference>
<comment type="similarity">
    <text evidence="1">Belongs to the FAH family.</text>
</comment>
<name>A0A2K9J5G4_9BACI</name>
<proteinExistence type="inferred from homology"/>
<dbReference type="EMBL" id="CP018622">
    <property type="protein sequence ID" value="AUJ26975.1"/>
    <property type="molecule type" value="Genomic_DNA"/>
</dbReference>
<dbReference type="GO" id="GO:0046872">
    <property type="term" value="F:metal ion binding"/>
    <property type="evidence" value="ECO:0007669"/>
    <property type="project" value="UniProtKB-KW"/>
</dbReference>
<dbReference type="InterPro" id="IPR036663">
    <property type="entry name" value="Fumarylacetoacetase_C_sf"/>
</dbReference>
<keyword evidence="4" id="KW-0413">Isomerase</keyword>
<dbReference type="AlphaFoldDB" id="A0A2K9J5G4"/>
<dbReference type="NCBIfam" id="TIGR02305">
    <property type="entry name" value="HpaG-N-term"/>
    <property type="match status" value="1"/>
</dbReference>
<evidence type="ECO:0000313" key="4">
    <source>
        <dbReference type="EMBL" id="AUJ26975.1"/>
    </source>
</evidence>
<keyword evidence="7" id="KW-1185">Reference proteome</keyword>
<dbReference type="GO" id="GO:0008704">
    <property type="term" value="F:5-carboxymethyl-2-hydroxymuconate delta-isomerase activity"/>
    <property type="evidence" value="ECO:0007669"/>
    <property type="project" value="InterPro"/>
</dbReference>
<gene>
    <name evidence="4" type="primary">hpcE_2</name>
    <name evidence="4" type="ORF">A21D_03941</name>
    <name evidence="5" type="ORF">V2W34_16660</name>
</gene>
<organism evidence="4 6">
    <name type="scientific">Virgibacillus dokdonensis</name>
    <dbReference type="NCBI Taxonomy" id="302167"/>
    <lineage>
        <taxon>Bacteria</taxon>
        <taxon>Bacillati</taxon>
        <taxon>Bacillota</taxon>
        <taxon>Bacilli</taxon>
        <taxon>Bacillales</taxon>
        <taxon>Bacillaceae</taxon>
        <taxon>Virgibacillus</taxon>
    </lineage>
</organism>
<dbReference type="SUPFAM" id="SSF56529">
    <property type="entry name" value="FAH"/>
    <property type="match status" value="1"/>
</dbReference>
<dbReference type="GO" id="GO:0018800">
    <property type="term" value="F:5-oxopent-3-ene-1,2,5-tricarboxylate decarboxylase activity"/>
    <property type="evidence" value="ECO:0007669"/>
    <property type="project" value="InterPro"/>
</dbReference>
<dbReference type="RefSeq" id="WP_237342748.1">
    <property type="nucleotide sequence ID" value="NZ_CP018622.1"/>
</dbReference>
<reference evidence="6" key="2">
    <citation type="submission" date="2016-11" db="EMBL/GenBank/DDBJ databases">
        <title>Complete genome sequence of Virgibacillus pantothenticus 21D, a halophilic bacterium isolated from the deep hypersaline anoxic basin Discovery in the Mediterranean Sea.</title>
        <authorList>
            <person name="Zeaiter Z."/>
            <person name="Booth J.M."/>
            <person name="Prosdocimi E.M."/>
            <person name="Mapelli F."/>
            <person name="Fusi M."/>
            <person name="Daffonchio D."/>
            <person name="Borin S."/>
            <person name="Crotti E."/>
        </authorList>
    </citation>
    <scope>NUCLEOTIDE SEQUENCE [LARGE SCALE GENOMIC DNA]</scope>
    <source>
        <strain evidence="6">21D</strain>
    </source>
</reference>
<dbReference type="InterPro" id="IPR051121">
    <property type="entry name" value="FAH"/>
</dbReference>
<dbReference type="GO" id="GO:0044281">
    <property type="term" value="P:small molecule metabolic process"/>
    <property type="evidence" value="ECO:0007669"/>
    <property type="project" value="UniProtKB-ARBA"/>
</dbReference>
<dbReference type="PANTHER" id="PTHR42796">
    <property type="entry name" value="FUMARYLACETOACETATE HYDROLASE DOMAIN-CONTAINING PROTEIN 2A-RELATED"/>
    <property type="match status" value="1"/>
</dbReference>
<dbReference type="EMBL" id="JAZHPM010000036">
    <property type="protein sequence ID" value="MEF2293634.1"/>
    <property type="molecule type" value="Genomic_DNA"/>
</dbReference>
<evidence type="ECO:0000313" key="6">
    <source>
        <dbReference type="Proteomes" id="UP000234237"/>
    </source>
</evidence>
<accession>A0A2K9J5G4</accession>
<protein>
    <submittedName>
        <fullName evidence="5">Fumarylacetoacetate hydrolase family protein</fullName>
    </submittedName>
    <submittedName>
        <fullName evidence="4">Homoprotocatechuate catabolism bifunctional isomerase/decarboxylase</fullName>
    </submittedName>
</protein>
<dbReference type="Proteomes" id="UP000234237">
    <property type="component" value="Chromosome"/>
</dbReference>
<evidence type="ECO:0000259" key="3">
    <source>
        <dbReference type="Pfam" id="PF01557"/>
    </source>
</evidence>